<keyword evidence="2" id="KW-1185">Reference proteome</keyword>
<evidence type="ECO:0000313" key="2">
    <source>
        <dbReference type="Proteomes" id="UP000094385"/>
    </source>
</evidence>
<dbReference type="OrthoDB" id="5400049at2759"/>
<protein>
    <submittedName>
        <fullName evidence="1">Uncharacterized protein</fullName>
    </submittedName>
</protein>
<name>A0A1E3Q492_LIPST</name>
<proteinExistence type="predicted"/>
<organism evidence="1 2">
    <name type="scientific">Lipomyces starkeyi NRRL Y-11557</name>
    <dbReference type="NCBI Taxonomy" id="675824"/>
    <lineage>
        <taxon>Eukaryota</taxon>
        <taxon>Fungi</taxon>
        <taxon>Dikarya</taxon>
        <taxon>Ascomycota</taxon>
        <taxon>Saccharomycotina</taxon>
        <taxon>Lipomycetes</taxon>
        <taxon>Lipomycetales</taxon>
        <taxon>Lipomycetaceae</taxon>
        <taxon>Lipomyces</taxon>
    </lineage>
</organism>
<dbReference type="AlphaFoldDB" id="A0A1E3Q492"/>
<evidence type="ECO:0000313" key="1">
    <source>
        <dbReference type="EMBL" id="ODQ72304.1"/>
    </source>
</evidence>
<reference evidence="1 2" key="1">
    <citation type="journal article" date="2016" name="Proc. Natl. Acad. Sci. U.S.A.">
        <title>Comparative genomics of biotechnologically important yeasts.</title>
        <authorList>
            <person name="Riley R."/>
            <person name="Haridas S."/>
            <person name="Wolfe K.H."/>
            <person name="Lopes M.R."/>
            <person name="Hittinger C.T."/>
            <person name="Goeker M."/>
            <person name="Salamov A.A."/>
            <person name="Wisecaver J.H."/>
            <person name="Long T.M."/>
            <person name="Calvey C.H."/>
            <person name="Aerts A.L."/>
            <person name="Barry K.W."/>
            <person name="Choi C."/>
            <person name="Clum A."/>
            <person name="Coughlan A.Y."/>
            <person name="Deshpande S."/>
            <person name="Douglass A.P."/>
            <person name="Hanson S.J."/>
            <person name="Klenk H.-P."/>
            <person name="LaButti K.M."/>
            <person name="Lapidus A."/>
            <person name="Lindquist E.A."/>
            <person name="Lipzen A.M."/>
            <person name="Meier-Kolthoff J.P."/>
            <person name="Ohm R.A."/>
            <person name="Otillar R.P."/>
            <person name="Pangilinan J.L."/>
            <person name="Peng Y."/>
            <person name="Rokas A."/>
            <person name="Rosa C.A."/>
            <person name="Scheuner C."/>
            <person name="Sibirny A.A."/>
            <person name="Slot J.C."/>
            <person name="Stielow J.B."/>
            <person name="Sun H."/>
            <person name="Kurtzman C.P."/>
            <person name="Blackwell M."/>
            <person name="Grigoriev I.V."/>
            <person name="Jeffries T.W."/>
        </authorList>
    </citation>
    <scope>NUCLEOTIDE SEQUENCE [LARGE SCALE GENOMIC DNA]</scope>
    <source>
        <strain evidence="1 2">NRRL Y-11557</strain>
    </source>
</reference>
<dbReference type="STRING" id="675824.A0A1E3Q492"/>
<dbReference type="EMBL" id="KV454296">
    <property type="protein sequence ID" value="ODQ72304.1"/>
    <property type="molecule type" value="Genomic_DNA"/>
</dbReference>
<gene>
    <name evidence="1" type="ORF">LIPSTDRAFT_322437</name>
</gene>
<dbReference type="Proteomes" id="UP000094385">
    <property type="component" value="Unassembled WGS sequence"/>
</dbReference>
<sequence length="132" mass="14916">MIDCEVVLQPVLEAGAREIILIIHDEYYLNSNDDNATTWTERGESVIKKKGQGLGLMVSDFYCTCHGPYQTSRVILEPGKTKPCESWKAKRHENNIDGRGLWRDGMIFRCKKRASAVDLMQLALCCATHILS</sequence>
<accession>A0A1E3Q492</accession>